<dbReference type="Proteomes" id="UP000824118">
    <property type="component" value="Unassembled WGS sequence"/>
</dbReference>
<comment type="similarity">
    <text evidence="2">Belongs to the HMBS family.</text>
</comment>
<dbReference type="Pfam" id="PF01379">
    <property type="entry name" value="Porphobil_deam"/>
    <property type="match status" value="1"/>
</dbReference>
<dbReference type="PANTHER" id="PTHR11557">
    <property type="entry name" value="PORPHOBILINOGEN DEAMINASE"/>
    <property type="match status" value="1"/>
</dbReference>
<dbReference type="PANTHER" id="PTHR11557:SF0">
    <property type="entry name" value="PORPHOBILINOGEN DEAMINASE"/>
    <property type="match status" value="1"/>
</dbReference>
<name>A0A9D1LWW8_9FIRM</name>
<dbReference type="PIRSF" id="PIRSF001438">
    <property type="entry name" value="4pyrrol_synth_OHMeBilane_synth"/>
    <property type="match status" value="1"/>
</dbReference>
<evidence type="ECO:0000256" key="5">
    <source>
        <dbReference type="ARBA" id="ARBA00023244"/>
    </source>
</evidence>
<comment type="caution">
    <text evidence="9">The sequence shown here is derived from an EMBL/GenBank/DDBJ whole genome shotgun (WGS) entry which is preliminary data.</text>
</comment>
<evidence type="ECO:0000256" key="4">
    <source>
        <dbReference type="ARBA" id="ARBA00022679"/>
    </source>
</evidence>
<comment type="function">
    <text evidence="1">Tetrapolymerization of the monopyrrole PBG into the hydroxymethylbilane pre-uroporphyrinogen in several discrete steps.</text>
</comment>
<keyword evidence="5" id="KW-0627">Porphyrin biosynthesis</keyword>
<gene>
    <name evidence="9" type="primary">hemC</name>
    <name evidence="9" type="ORF">IAD22_00670</name>
</gene>
<dbReference type="GO" id="GO:0006783">
    <property type="term" value="P:heme biosynthetic process"/>
    <property type="evidence" value="ECO:0007669"/>
    <property type="project" value="TreeGrafter"/>
</dbReference>
<dbReference type="EC" id="2.5.1.61" evidence="3 7"/>
<reference evidence="9" key="2">
    <citation type="journal article" date="2021" name="PeerJ">
        <title>Extensive microbial diversity within the chicken gut microbiome revealed by metagenomics and culture.</title>
        <authorList>
            <person name="Gilroy R."/>
            <person name="Ravi A."/>
            <person name="Getino M."/>
            <person name="Pursley I."/>
            <person name="Horton D.L."/>
            <person name="Alikhan N.F."/>
            <person name="Baker D."/>
            <person name="Gharbi K."/>
            <person name="Hall N."/>
            <person name="Watson M."/>
            <person name="Adriaenssens E.M."/>
            <person name="Foster-Nyarko E."/>
            <person name="Jarju S."/>
            <person name="Secka A."/>
            <person name="Antonio M."/>
            <person name="Oren A."/>
            <person name="Chaudhuri R.R."/>
            <person name="La Ragione R."/>
            <person name="Hildebrand F."/>
            <person name="Pallen M.J."/>
        </authorList>
    </citation>
    <scope>NUCLEOTIDE SEQUENCE</scope>
    <source>
        <strain evidence="9">ChiGjej1B1-1684</strain>
    </source>
</reference>
<dbReference type="InterPro" id="IPR000860">
    <property type="entry name" value="HemC"/>
</dbReference>
<dbReference type="Gene3D" id="3.30.160.40">
    <property type="entry name" value="Porphobilinogen deaminase, C-terminal domain"/>
    <property type="match status" value="1"/>
</dbReference>
<accession>A0A9D1LWW8</accession>
<feature type="domain" description="Porphobilinogen deaminase N-terminal" evidence="8">
    <location>
        <begin position="5"/>
        <end position="208"/>
    </location>
</feature>
<evidence type="ECO:0000313" key="10">
    <source>
        <dbReference type="Proteomes" id="UP000824118"/>
    </source>
</evidence>
<dbReference type="SUPFAM" id="SSF53850">
    <property type="entry name" value="Periplasmic binding protein-like II"/>
    <property type="match status" value="1"/>
</dbReference>
<evidence type="ECO:0000256" key="3">
    <source>
        <dbReference type="ARBA" id="ARBA00012655"/>
    </source>
</evidence>
<evidence type="ECO:0000256" key="2">
    <source>
        <dbReference type="ARBA" id="ARBA00005638"/>
    </source>
</evidence>
<sequence>MKRVIKVGTRKSLLALKQTEMAVDALKSRFPEFEFETVGISTRGDRNLEKPLGEIGDKGLFVSEIERLIKIGEIDFAVHSGKDLPLELYEGLEISGVLSRDDRRDVLVTKKGRGFENLKTIGTGSKRRALQCSKLVENCDFKLIRGNINTRLEKLYRGEYDGIILAAAGLDRLKLYKDSRFDFRPFTEEEMIPAACQGIIVIEALKNSDVSELIKAVQCEKTRKEFDCERYILKLLGGDCSASIGASAKFNEGIISCSVMYGDKRSYFETDEKSFKATAEKYIRDMI</sequence>
<evidence type="ECO:0000256" key="7">
    <source>
        <dbReference type="NCBIfam" id="TIGR00212"/>
    </source>
</evidence>
<dbReference type="Gene3D" id="3.40.190.10">
    <property type="entry name" value="Periplasmic binding protein-like II"/>
    <property type="match status" value="2"/>
</dbReference>
<proteinExistence type="inferred from homology"/>
<evidence type="ECO:0000256" key="6">
    <source>
        <dbReference type="ARBA" id="ARBA00048169"/>
    </source>
</evidence>
<comment type="catalytic activity">
    <reaction evidence="6">
        <text>4 porphobilinogen + H2O = hydroxymethylbilane + 4 NH4(+)</text>
        <dbReference type="Rhea" id="RHEA:13185"/>
        <dbReference type="ChEBI" id="CHEBI:15377"/>
        <dbReference type="ChEBI" id="CHEBI:28938"/>
        <dbReference type="ChEBI" id="CHEBI:57845"/>
        <dbReference type="ChEBI" id="CHEBI:58126"/>
        <dbReference type="EC" id="2.5.1.61"/>
    </reaction>
</comment>
<dbReference type="GO" id="GO:0004418">
    <property type="term" value="F:hydroxymethylbilane synthase activity"/>
    <property type="evidence" value="ECO:0007669"/>
    <property type="project" value="UniProtKB-UniRule"/>
</dbReference>
<dbReference type="InterPro" id="IPR022417">
    <property type="entry name" value="Porphobilin_deaminase_N"/>
</dbReference>
<dbReference type="SUPFAM" id="SSF54782">
    <property type="entry name" value="Porphobilinogen deaminase (hydroxymethylbilane synthase), C-terminal domain"/>
    <property type="match status" value="1"/>
</dbReference>
<dbReference type="AlphaFoldDB" id="A0A9D1LWW8"/>
<evidence type="ECO:0000313" key="9">
    <source>
        <dbReference type="EMBL" id="HIU49516.1"/>
    </source>
</evidence>
<dbReference type="InterPro" id="IPR036803">
    <property type="entry name" value="Porphobilinogen_deaminase_C_sf"/>
</dbReference>
<dbReference type="GO" id="GO:0005737">
    <property type="term" value="C:cytoplasm"/>
    <property type="evidence" value="ECO:0007669"/>
    <property type="project" value="UniProtKB-UniRule"/>
</dbReference>
<dbReference type="EMBL" id="DVNG01000008">
    <property type="protein sequence ID" value="HIU49516.1"/>
    <property type="molecule type" value="Genomic_DNA"/>
</dbReference>
<dbReference type="PRINTS" id="PR00151">
    <property type="entry name" value="PORPHBDMNASE"/>
</dbReference>
<protein>
    <recommendedName>
        <fullName evidence="3 7">Hydroxymethylbilane synthase</fullName>
        <ecNumber evidence="3 7">2.5.1.61</ecNumber>
    </recommendedName>
</protein>
<keyword evidence="4 9" id="KW-0808">Transferase</keyword>
<dbReference type="NCBIfam" id="TIGR00212">
    <property type="entry name" value="hemC"/>
    <property type="match status" value="1"/>
</dbReference>
<evidence type="ECO:0000256" key="1">
    <source>
        <dbReference type="ARBA" id="ARBA00002869"/>
    </source>
</evidence>
<reference evidence="9" key="1">
    <citation type="submission" date="2020-10" db="EMBL/GenBank/DDBJ databases">
        <authorList>
            <person name="Gilroy R."/>
        </authorList>
    </citation>
    <scope>NUCLEOTIDE SEQUENCE</scope>
    <source>
        <strain evidence="9">ChiGjej1B1-1684</strain>
    </source>
</reference>
<evidence type="ECO:0000259" key="8">
    <source>
        <dbReference type="Pfam" id="PF01379"/>
    </source>
</evidence>
<organism evidence="9 10">
    <name type="scientific">Candidatus Limousia pullorum</name>
    <dbReference type="NCBI Taxonomy" id="2840860"/>
    <lineage>
        <taxon>Bacteria</taxon>
        <taxon>Bacillati</taxon>
        <taxon>Bacillota</taxon>
        <taxon>Clostridia</taxon>
        <taxon>Eubacteriales</taxon>
        <taxon>Oscillospiraceae</taxon>
        <taxon>Oscillospiraceae incertae sedis</taxon>
        <taxon>Candidatus Limousia</taxon>
    </lineage>
</organism>